<evidence type="ECO:0000313" key="6">
    <source>
        <dbReference type="EMBL" id="SDO46143.1"/>
    </source>
</evidence>
<sequence>MDSSVDYTATRYEDIRFTMTRQIRSIWMISREYGELAGAGGIKDMVCQLSRALGAGTARSVSVVIPLYGFIDPEKHGFLPLEDPLAPGKPLCIPINMNQPDRSIREEAGYYYKQDGQVRLYLVDAVRFREKKSIYTYTTEEAQGSEWKKSSAGHHDYFAMNVLHQKASLELMIALGAKVDVIHCHDGHTGLLAALIREKSGYISYFRGTGCLVTIHNAGYGYHQEIADIPYAVSITGLPVRVVESCQLERKFDPLLVAGVYALVNTVSENYARELQETVQDSMTGWLGHELKRRHIVLEGVTNGIDPRSFPPKVFPGVAEKMHFDPADPKDTLSGKKRCKNELVRLTGGSFHRVAGYGRLSGDSDMVLLTYVGRLNEQKGVDILLDALPQLFAATPGVQMLVLGSGWTEIEDRLVGMTTLEAFKGRLCYLRGYDPDLANQIFAAGDFFVLPSRFEPCGLTDFMAQLYGNLPIAHLVGGLVKVIDGKTGIGYDDNSARGLVDAIERALALSDKKKRRMQLRAVQTIHERYTWSKVMHKYLDLYRKSMP</sequence>
<dbReference type="RefSeq" id="WP_245694925.1">
    <property type="nucleotide sequence ID" value="NZ_FNJI01000002.1"/>
</dbReference>
<dbReference type="Proteomes" id="UP000199073">
    <property type="component" value="Unassembled WGS sequence"/>
</dbReference>
<keyword evidence="7" id="KW-1185">Reference proteome</keyword>
<dbReference type="EMBL" id="FNJI01000002">
    <property type="protein sequence ID" value="SDO46143.1"/>
    <property type="molecule type" value="Genomic_DNA"/>
</dbReference>
<dbReference type="PANTHER" id="PTHR45825">
    <property type="entry name" value="GRANULE-BOUND STARCH SYNTHASE 1, CHLOROPLASTIC/AMYLOPLASTIC"/>
    <property type="match status" value="1"/>
</dbReference>
<keyword evidence="4" id="KW-0808">Transferase</keyword>
<gene>
    <name evidence="6" type="ORF">SAMN05660330_00288</name>
</gene>
<dbReference type="GO" id="GO:0009011">
    <property type="term" value="F:alpha-1,4-glucan glucosyltransferase (ADP-glucose donor) activity"/>
    <property type="evidence" value="ECO:0007669"/>
    <property type="project" value="UniProtKB-EC"/>
</dbReference>
<evidence type="ECO:0000256" key="1">
    <source>
        <dbReference type="ARBA" id="ARBA00001478"/>
    </source>
</evidence>
<accession>A0A1H0JRH8</accession>
<dbReference type="STRING" id="91360.SAMN05660330_00288"/>
<evidence type="ECO:0000259" key="5">
    <source>
        <dbReference type="Pfam" id="PF08323"/>
    </source>
</evidence>
<reference evidence="6 7" key="1">
    <citation type="submission" date="2016-10" db="EMBL/GenBank/DDBJ databases">
        <authorList>
            <person name="de Groot N.N."/>
        </authorList>
    </citation>
    <scope>NUCLEOTIDE SEQUENCE [LARGE SCALE GENOMIC DNA]</scope>
    <source>
        <strain evidence="6 7">DSM 12130</strain>
    </source>
</reference>
<dbReference type="SUPFAM" id="SSF53756">
    <property type="entry name" value="UDP-Glycosyltransferase/glycogen phosphorylase"/>
    <property type="match status" value="1"/>
</dbReference>
<keyword evidence="3" id="KW-0328">Glycosyltransferase</keyword>
<evidence type="ECO:0000256" key="3">
    <source>
        <dbReference type="ARBA" id="ARBA00022676"/>
    </source>
</evidence>
<name>A0A1H0JRH8_9BACT</name>
<evidence type="ECO:0000313" key="7">
    <source>
        <dbReference type="Proteomes" id="UP000199073"/>
    </source>
</evidence>
<protein>
    <recommendedName>
        <fullName evidence="2">starch synthase</fullName>
        <ecNumber evidence="2">2.4.1.21</ecNumber>
    </recommendedName>
</protein>
<comment type="catalytic activity">
    <reaction evidence="1">
        <text>[(1-&gt;4)-alpha-D-glucosyl](n) + ADP-alpha-D-glucose = [(1-&gt;4)-alpha-D-glucosyl](n+1) + ADP + H(+)</text>
        <dbReference type="Rhea" id="RHEA:18189"/>
        <dbReference type="Rhea" id="RHEA-COMP:9584"/>
        <dbReference type="Rhea" id="RHEA-COMP:9587"/>
        <dbReference type="ChEBI" id="CHEBI:15378"/>
        <dbReference type="ChEBI" id="CHEBI:15444"/>
        <dbReference type="ChEBI" id="CHEBI:57498"/>
        <dbReference type="ChEBI" id="CHEBI:456216"/>
        <dbReference type="EC" id="2.4.1.21"/>
    </reaction>
</comment>
<evidence type="ECO:0000256" key="4">
    <source>
        <dbReference type="ARBA" id="ARBA00022679"/>
    </source>
</evidence>
<dbReference type="Gene3D" id="3.40.50.2000">
    <property type="entry name" value="Glycogen Phosphorylase B"/>
    <property type="match status" value="2"/>
</dbReference>
<proteinExistence type="predicted"/>
<feature type="domain" description="Starch synthase catalytic" evidence="5">
    <location>
        <begin position="26"/>
        <end position="279"/>
    </location>
</feature>
<dbReference type="InterPro" id="IPR013534">
    <property type="entry name" value="Starch_synth_cat_dom"/>
</dbReference>
<dbReference type="PANTHER" id="PTHR45825:SF11">
    <property type="entry name" value="ALPHA AMYLASE DOMAIN-CONTAINING PROTEIN"/>
    <property type="match status" value="1"/>
</dbReference>
<organism evidence="6 7">
    <name type="scientific">Desulforhopalus singaporensis</name>
    <dbReference type="NCBI Taxonomy" id="91360"/>
    <lineage>
        <taxon>Bacteria</taxon>
        <taxon>Pseudomonadati</taxon>
        <taxon>Thermodesulfobacteriota</taxon>
        <taxon>Desulfobulbia</taxon>
        <taxon>Desulfobulbales</taxon>
        <taxon>Desulfocapsaceae</taxon>
        <taxon>Desulforhopalus</taxon>
    </lineage>
</organism>
<dbReference type="AlphaFoldDB" id="A0A1H0JRH8"/>
<dbReference type="Pfam" id="PF13692">
    <property type="entry name" value="Glyco_trans_1_4"/>
    <property type="match status" value="1"/>
</dbReference>
<dbReference type="Pfam" id="PF08323">
    <property type="entry name" value="Glyco_transf_5"/>
    <property type="match status" value="1"/>
</dbReference>
<evidence type="ECO:0000256" key="2">
    <source>
        <dbReference type="ARBA" id="ARBA00012588"/>
    </source>
</evidence>
<dbReference type="EC" id="2.4.1.21" evidence="2"/>